<protein>
    <recommendedName>
        <fullName evidence="3">SusD/RagB family nutrient-binding outer membrane lipoprotein</fullName>
    </recommendedName>
</protein>
<dbReference type="STRING" id="1848903.CCAND38_10033"/>
<dbReference type="EMBL" id="CDOL01000243">
    <property type="protein sequence ID" value="CEN53727.1"/>
    <property type="molecule type" value="Genomic_DNA"/>
</dbReference>
<dbReference type="PROSITE" id="PS51257">
    <property type="entry name" value="PROKAR_LIPOPROTEIN"/>
    <property type="match status" value="1"/>
</dbReference>
<name>A0A0B7IUI9_9FLAO</name>
<dbReference type="AlphaFoldDB" id="A0A0B7IUI9"/>
<accession>A0A0B7IUI9</accession>
<dbReference type="RefSeq" id="WP_042008739.1">
    <property type="nucleotide sequence ID" value="NZ_CDOL01000243.1"/>
</dbReference>
<dbReference type="InterPro" id="IPR011990">
    <property type="entry name" value="TPR-like_helical_dom_sf"/>
</dbReference>
<dbReference type="InterPro" id="IPR024302">
    <property type="entry name" value="SusD-like"/>
</dbReference>
<dbReference type="Gene3D" id="1.25.40.390">
    <property type="match status" value="1"/>
</dbReference>
<evidence type="ECO:0000313" key="1">
    <source>
        <dbReference type="EMBL" id="CEN53727.1"/>
    </source>
</evidence>
<proteinExistence type="predicted"/>
<evidence type="ECO:0008006" key="3">
    <source>
        <dbReference type="Google" id="ProtNLM"/>
    </source>
</evidence>
<dbReference type="SUPFAM" id="SSF48452">
    <property type="entry name" value="TPR-like"/>
    <property type="match status" value="1"/>
</dbReference>
<dbReference type="Pfam" id="PF12741">
    <property type="entry name" value="SusD-like"/>
    <property type="match status" value="1"/>
</dbReference>
<dbReference type="OrthoDB" id="725917at2"/>
<dbReference type="Proteomes" id="UP000038200">
    <property type="component" value="Unassembled WGS sequence"/>
</dbReference>
<organism evidence="1 2">
    <name type="scientific">Capnocytophaga canis</name>
    <dbReference type="NCBI Taxonomy" id="1848903"/>
    <lineage>
        <taxon>Bacteria</taxon>
        <taxon>Pseudomonadati</taxon>
        <taxon>Bacteroidota</taxon>
        <taxon>Flavobacteriia</taxon>
        <taxon>Flavobacteriales</taxon>
        <taxon>Flavobacteriaceae</taxon>
        <taxon>Capnocytophaga</taxon>
    </lineage>
</organism>
<sequence>MKKYIISVKSLVFVALATTLGGCTDKFEEYNRDEYALTEEIKKIDWIHLKAFFPQMEQSIYYNNSKGNWEFQIAQNLNADMFSGYLTPPTPFNNDKNNINYHMMEGWNQFAFGMYNNNIMKPWFNVKAETLDKKESLNVYAISLILKVAGMHKSTDLYGPIPYSKYGLGGTTTPYDSQEAIYNQFFTELDEAVSYLEAHLAGPNKDVNSLGDSDLIYGGVHTKWLKWANSLRLRLAMRVSKVNPSLAQKEAEKAINNAYGVFTTNADNVLVPTTDIGHPLIVVANAYGDSRMSADMESILTGLKDPRLSEYFSKATDKDENVNGKYKGIRQGINMKAKDLRSGYSTLGARFDMSKRNITPITLMTAAEVYFLRAEGVLRGWNMGDTAENLYKKGIELSIEQWGVSGANAYIENDTNKPADYTDPKEKLYDKPAVSTVTVKWDESASNEEKLEKIITQKWIAMFPDGAEAWAEFRRTGYPKLFPIEVNNSGGEIDSNVMIRRLRFPENERTGTNKEEVAKAVQFLKGKDSPGTRLWWDTGTPNF</sequence>
<evidence type="ECO:0000313" key="2">
    <source>
        <dbReference type="Proteomes" id="UP000038200"/>
    </source>
</evidence>
<reference evidence="1 2" key="1">
    <citation type="submission" date="2015-01" db="EMBL/GenBank/DDBJ databases">
        <authorList>
            <person name="Xiang T."/>
            <person name="Song Y."/>
            <person name="Huang L."/>
            <person name="Wang B."/>
            <person name="Wu P."/>
        </authorList>
    </citation>
    <scope>NUCLEOTIDE SEQUENCE [LARGE SCALE GENOMIC DNA]</scope>
    <source>
        <strain evidence="1 2">CcD93</strain>
    </source>
</reference>
<gene>
    <name evidence="1" type="ORF">CCAND93_530029</name>
</gene>